<sequence length="450" mass="48586">MKLSQARFMIAIAMSCLVAVASQTNAQFGGGGFGNNVGGVSIDPTGVVRSATVQEKQELVNLLRDQVTAPVGDLTAAADLRMVSLSGLQQAIEQSIATGDLLPAEIRYMAGLTGIQYVLLDEQNNDLILAGPAEPWTLSETGSVVGTETGAAILQLEDLVVALRNVENSRAQGISCSIEPTAEGRQRLNAFLGRMKLRPGQNPSALEAGMKQAFGPQMIKLNGIPATSRYACILVAADYQMKRLAMAIEDSPVKGLPSYLQLARNTSHAGSMNPRWWMECEYDSLTRNEEGTVWKLTGQGIRTMTEQDAIAADGTATSAGKSDKLAEKWATSMTERFEQLAKEMPVFGDLQNLMDLTVASTLIVQEQLENRSGLELVVLRDQEMLEMPTLDAPQTIAPECSFIKGRSGWVVTASGGVSINAFQIVHDQQVDTSLTNQVAASRSSTWWWNK</sequence>
<keyword evidence="3" id="KW-1185">Reference proteome</keyword>
<name>A0ABX5XL78_9BACT</name>
<feature type="signal peptide" evidence="1">
    <location>
        <begin position="1"/>
        <end position="26"/>
    </location>
</feature>
<evidence type="ECO:0008006" key="4">
    <source>
        <dbReference type="Google" id="ProtNLM"/>
    </source>
</evidence>
<dbReference type="InterPro" id="IPR011487">
    <property type="entry name" value="DUF1598"/>
</dbReference>
<proteinExistence type="predicted"/>
<evidence type="ECO:0000256" key="1">
    <source>
        <dbReference type="SAM" id="SignalP"/>
    </source>
</evidence>
<dbReference type="EMBL" id="CP036432">
    <property type="protein sequence ID" value="QDV82733.1"/>
    <property type="molecule type" value="Genomic_DNA"/>
</dbReference>
<dbReference type="Proteomes" id="UP000318081">
    <property type="component" value="Chromosome"/>
</dbReference>
<accession>A0ABX5XL78</accession>
<evidence type="ECO:0000313" key="3">
    <source>
        <dbReference type="Proteomes" id="UP000318081"/>
    </source>
</evidence>
<dbReference type="RefSeq" id="WP_145208761.1">
    <property type="nucleotide sequence ID" value="NZ_CP036432.1"/>
</dbReference>
<gene>
    <name evidence="2" type="ORF">TBK1r_16650</name>
</gene>
<organism evidence="2 3">
    <name type="scientific">Stieleria magnilauensis</name>
    <dbReference type="NCBI Taxonomy" id="2527963"/>
    <lineage>
        <taxon>Bacteria</taxon>
        <taxon>Pseudomonadati</taxon>
        <taxon>Planctomycetota</taxon>
        <taxon>Planctomycetia</taxon>
        <taxon>Pirellulales</taxon>
        <taxon>Pirellulaceae</taxon>
        <taxon>Stieleria</taxon>
    </lineage>
</organism>
<evidence type="ECO:0000313" key="2">
    <source>
        <dbReference type="EMBL" id="QDV82733.1"/>
    </source>
</evidence>
<dbReference type="Pfam" id="PF07643">
    <property type="entry name" value="DUF1598"/>
    <property type="match status" value="1"/>
</dbReference>
<feature type="chain" id="PRO_5046090827" description="Secreted protein" evidence="1">
    <location>
        <begin position="27"/>
        <end position="450"/>
    </location>
</feature>
<keyword evidence="1" id="KW-0732">Signal</keyword>
<protein>
    <recommendedName>
        <fullName evidence="4">Secreted protein</fullName>
    </recommendedName>
</protein>
<reference evidence="2 3" key="1">
    <citation type="submission" date="2019-02" db="EMBL/GenBank/DDBJ databases">
        <title>Deep-cultivation of Planctomycetes and their phenomic and genomic characterization uncovers novel biology.</title>
        <authorList>
            <person name="Wiegand S."/>
            <person name="Jogler M."/>
            <person name="Boedeker C."/>
            <person name="Pinto D."/>
            <person name="Vollmers J."/>
            <person name="Rivas-Marin E."/>
            <person name="Kohn T."/>
            <person name="Peeters S.H."/>
            <person name="Heuer A."/>
            <person name="Rast P."/>
            <person name="Oberbeckmann S."/>
            <person name="Bunk B."/>
            <person name="Jeske O."/>
            <person name="Meyerdierks A."/>
            <person name="Storesund J.E."/>
            <person name="Kallscheuer N."/>
            <person name="Luecker S."/>
            <person name="Lage O.M."/>
            <person name="Pohl T."/>
            <person name="Merkel B.J."/>
            <person name="Hornburger P."/>
            <person name="Mueller R.-W."/>
            <person name="Bruemmer F."/>
            <person name="Labrenz M."/>
            <person name="Spormann A.M."/>
            <person name="Op den Camp H."/>
            <person name="Overmann J."/>
            <person name="Amann R."/>
            <person name="Jetten M.S.M."/>
            <person name="Mascher T."/>
            <person name="Medema M.H."/>
            <person name="Devos D.P."/>
            <person name="Kaster A.-K."/>
            <person name="Ovreas L."/>
            <person name="Rohde M."/>
            <person name="Galperin M.Y."/>
            <person name="Jogler C."/>
        </authorList>
    </citation>
    <scope>NUCLEOTIDE SEQUENCE [LARGE SCALE GENOMIC DNA]</scope>
    <source>
        <strain evidence="2 3">TBK1r</strain>
    </source>
</reference>